<dbReference type="AlphaFoldDB" id="A0A914QEE8"/>
<evidence type="ECO:0000313" key="1">
    <source>
        <dbReference type="Proteomes" id="UP000887578"/>
    </source>
</evidence>
<dbReference type="WBParaSite" id="PDA_v2.g30059.t1">
    <property type="protein sequence ID" value="PDA_v2.g30059.t1"/>
    <property type="gene ID" value="PDA_v2.g30059"/>
</dbReference>
<dbReference type="Proteomes" id="UP000887578">
    <property type="component" value="Unplaced"/>
</dbReference>
<sequence>MFRKFEFVQTVQPSHDSETIVKLADNIEFTLKRETSFHQIKNIKGEFEITKITETYLCYRYSYYYSDIREYEDTSDIKLDKTSNEFSSTRNYSKLTFYITTNIELKEINEEMCAVKYQLLIPSECLQQN</sequence>
<name>A0A914QEE8_9BILA</name>
<accession>A0A914QEE8</accession>
<evidence type="ECO:0000313" key="2">
    <source>
        <dbReference type="WBParaSite" id="PDA_v2.g30059.t1"/>
    </source>
</evidence>
<protein>
    <submittedName>
        <fullName evidence="2">Uncharacterized protein</fullName>
    </submittedName>
</protein>
<proteinExistence type="predicted"/>
<keyword evidence="1" id="KW-1185">Reference proteome</keyword>
<reference evidence="2" key="1">
    <citation type="submission" date="2022-11" db="UniProtKB">
        <authorList>
            <consortium name="WormBaseParasite"/>
        </authorList>
    </citation>
    <scope>IDENTIFICATION</scope>
</reference>
<organism evidence="1 2">
    <name type="scientific">Panagrolaimus davidi</name>
    <dbReference type="NCBI Taxonomy" id="227884"/>
    <lineage>
        <taxon>Eukaryota</taxon>
        <taxon>Metazoa</taxon>
        <taxon>Ecdysozoa</taxon>
        <taxon>Nematoda</taxon>
        <taxon>Chromadorea</taxon>
        <taxon>Rhabditida</taxon>
        <taxon>Tylenchina</taxon>
        <taxon>Panagrolaimomorpha</taxon>
        <taxon>Panagrolaimoidea</taxon>
        <taxon>Panagrolaimidae</taxon>
        <taxon>Panagrolaimus</taxon>
    </lineage>
</organism>